<feature type="signal peptide" evidence="3">
    <location>
        <begin position="1"/>
        <end position="25"/>
    </location>
</feature>
<proteinExistence type="predicted"/>
<feature type="transmembrane region" description="Helical" evidence="2">
    <location>
        <begin position="310"/>
        <end position="335"/>
    </location>
</feature>
<dbReference type="Pfam" id="PF23069">
    <property type="entry name" value="DUF7042"/>
    <property type="match status" value="1"/>
</dbReference>
<dbReference type="AlphaFoldDB" id="A0A8B8E6W0"/>
<evidence type="ECO:0000256" key="3">
    <source>
        <dbReference type="SAM" id="SignalP"/>
    </source>
</evidence>
<accession>A0A8B8E6W0</accession>
<evidence type="ECO:0000259" key="4">
    <source>
        <dbReference type="Pfam" id="PF23069"/>
    </source>
</evidence>
<evidence type="ECO:0000313" key="5">
    <source>
        <dbReference type="Proteomes" id="UP000694844"/>
    </source>
</evidence>
<keyword evidence="3" id="KW-0732">Signal</keyword>
<dbReference type="KEGG" id="cvn:111132812"/>
<dbReference type="InterPro" id="IPR055470">
    <property type="entry name" value="DUF7042"/>
</dbReference>
<dbReference type="RefSeq" id="XP_022336362.1">
    <property type="nucleotide sequence ID" value="XM_022480654.1"/>
</dbReference>
<evidence type="ECO:0000256" key="2">
    <source>
        <dbReference type="SAM" id="Phobius"/>
    </source>
</evidence>
<protein>
    <submittedName>
        <fullName evidence="6">Uncharacterized protein LOC111132812 isoform X1</fullName>
    </submittedName>
</protein>
<sequence>MMSNTLLFYGVSFICVGHLFLLIETCNYPSDLQSAVWEDSQKGSLTYTTNQMTGYTYSSYSSGSSIWNCFLIDGDYVVSKATGTINLFSAQYDVYICQKFTKITSFSYSYYLESDVQSNANNDRLNVFPTGNSVTVSQACAKTMDIPTEEFHVLVKNSNIADVKQWFPTPLLGKFEYTKVTAAGVSSCGSGSVWDDCTNRTTMSINMTQCSSVVAFSQGVTYCVTYITKGSTYYVVVVNPGIADGTTYFRFACLAVSQSGSTVTVVEKSGSCGAGQNTSLAGTGGSKYTMTPYETCPFTTDSPSEPSSDIGLIIGIVVALLVLLAIAAVVGYCIYKKKKNQIYDKEKKENANYLNASEKSAEYPHRGYTNLPESFSPTLTSKPETAVNGNTPDLQKPAQT</sequence>
<feature type="chain" id="PRO_5034530535" evidence="3">
    <location>
        <begin position="26"/>
        <end position="400"/>
    </location>
</feature>
<dbReference type="OrthoDB" id="6124869at2759"/>
<dbReference type="Proteomes" id="UP000694844">
    <property type="component" value="Chromosome 5"/>
</dbReference>
<organism evidence="5 6">
    <name type="scientific">Crassostrea virginica</name>
    <name type="common">Eastern oyster</name>
    <dbReference type="NCBI Taxonomy" id="6565"/>
    <lineage>
        <taxon>Eukaryota</taxon>
        <taxon>Metazoa</taxon>
        <taxon>Spiralia</taxon>
        <taxon>Lophotrochozoa</taxon>
        <taxon>Mollusca</taxon>
        <taxon>Bivalvia</taxon>
        <taxon>Autobranchia</taxon>
        <taxon>Pteriomorphia</taxon>
        <taxon>Ostreida</taxon>
        <taxon>Ostreoidea</taxon>
        <taxon>Ostreidae</taxon>
        <taxon>Crassostrea</taxon>
    </lineage>
</organism>
<reference evidence="6" key="1">
    <citation type="submission" date="2025-08" db="UniProtKB">
        <authorList>
            <consortium name="RefSeq"/>
        </authorList>
    </citation>
    <scope>IDENTIFICATION</scope>
    <source>
        <tissue evidence="6">Whole sample</tissue>
    </source>
</reference>
<dbReference type="GeneID" id="111132812"/>
<name>A0A8B8E6W0_CRAVI</name>
<keyword evidence="2" id="KW-0812">Transmembrane</keyword>
<feature type="domain" description="DUF7042" evidence="4">
    <location>
        <begin position="169"/>
        <end position="277"/>
    </location>
</feature>
<keyword evidence="2" id="KW-0472">Membrane</keyword>
<feature type="compositionally biased region" description="Polar residues" evidence="1">
    <location>
        <begin position="371"/>
        <end position="400"/>
    </location>
</feature>
<feature type="region of interest" description="Disordered" evidence="1">
    <location>
        <begin position="356"/>
        <end position="400"/>
    </location>
</feature>
<keyword evidence="5" id="KW-1185">Reference proteome</keyword>
<evidence type="ECO:0000313" key="6">
    <source>
        <dbReference type="RefSeq" id="XP_022336362.1"/>
    </source>
</evidence>
<gene>
    <name evidence="6" type="primary">LOC111132812</name>
</gene>
<keyword evidence="2" id="KW-1133">Transmembrane helix</keyword>
<evidence type="ECO:0000256" key="1">
    <source>
        <dbReference type="SAM" id="MobiDB-lite"/>
    </source>
</evidence>